<feature type="transmembrane region" description="Helical" evidence="8">
    <location>
        <begin position="253"/>
        <end position="272"/>
    </location>
</feature>
<dbReference type="Pfam" id="PF07690">
    <property type="entry name" value="MFS_1"/>
    <property type="match status" value="1"/>
</dbReference>
<evidence type="ECO:0000256" key="7">
    <source>
        <dbReference type="ARBA" id="ARBA00023136"/>
    </source>
</evidence>
<evidence type="ECO:0000256" key="2">
    <source>
        <dbReference type="ARBA" id="ARBA00004429"/>
    </source>
</evidence>
<dbReference type="eggNOG" id="COG0738">
    <property type="taxonomic scope" value="Bacteria"/>
</dbReference>
<evidence type="ECO:0000256" key="5">
    <source>
        <dbReference type="ARBA" id="ARBA00022692"/>
    </source>
</evidence>
<evidence type="ECO:0000256" key="4">
    <source>
        <dbReference type="ARBA" id="ARBA00022475"/>
    </source>
</evidence>
<dbReference type="SUPFAM" id="SSF103473">
    <property type="entry name" value="MFS general substrate transporter"/>
    <property type="match status" value="1"/>
</dbReference>
<dbReference type="InterPro" id="IPR011701">
    <property type="entry name" value="MFS"/>
</dbReference>
<dbReference type="GO" id="GO:1904659">
    <property type="term" value="P:D-glucose transmembrane transport"/>
    <property type="evidence" value="ECO:0007669"/>
    <property type="project" value="InterPro"/>
</dbReference>
<keyword evidence="4" id="KW-1003">Cell membrane</keyword>
<accession>G5H7K4</accession>
<evidence type="ECO:0000313" key="9">
    <source>
        <dbReference type="EMBL" id="EHB92843.1"/>
    </source>
</evidence>
<proteinExistence type="inferred from homology"/>
<evidence type="ECO:0000256" key="3">
    <source>
        <dbReference type="ARBA" id="ARBA00009120"/>
    </source>
</evidence>
<evidence type="ECO:0000256" key="1">
    <source>
        <dbReference type="ARBA" id="ARBA00003321"/>
    </source>
</evidence>
<dbReference type="GO" id="GO:0055056">
    <property type="term" value="F:D-glucose transmembrane transporter activity"/>
    <property type="evidence" value="ECO:0007669"/>
    <property type="project" value="InterPro"/>
</dbReference>
<comment type="function">
    <text evidence="1">Intake of glucose and galactose.</text>
</comment>
<feature type="transmembrane region" description="Helical" evidence="8">
    <location>
        <begin position="147"/>
        <end position="170"/>
    </location>
</feature>
<dbReference type="AlphaFoldDB" id="G5H7K4"/>
<sequence>MSTGNLPAAAPARKTSVAAMAILGLMFFIFGFTSWVNSILVPYFKIGCELNHFQSYLIVFALYSAYLIMAIPSSAILKRVGFKRGIMYGFFCTALGALIFIPAAWWRSYPVFLAGSFVIGAGSAMLQAAANPYVTMIGPINTTVKRMAIMGICNKFAGLVAPLIFAAVVLKVTDSDLFVQLESATLDPAARSAMLDSLVHRVMVPYAIFAAFLIVIGVFIRFSMLPELNLEEKNKQEVAPGGEGKTSVFQFPYLILGVVAMFLHIGTQVVTIDTIISYAQTMGMDLLEAKTFPSYTLSLVILGNVLGVLLIPKIISQTRVFQICCTLGFLLSLGVVWGNTQVDFLGHHANISIWFLVGIGLANSLVYGGIWPLAIRGLGRFTKTGSSMLIMALFGNAVVPLIYGYIADTASLRIAYFWILLPGFAYLMFYAFCGYRITSWSGRKS</sequence>
<dbReference type="GeneID" id="92815931"/>
<dbReference type="PANTHER" id="PTHR43702">
    <property type="entry name" value="L-FUCOSE-PROTON SYMPORTER"/>
    <property type="match status" value="1"/>
</dbReference>
<dbReference type="InterPro" id="IPR005964">
    <property type="entry name" value="Glc/Gal_transptr_bac"/>
</dbReference>
<protein>
    <recommendedName>
        <fullName evidence="11">Major facilitator superfamily (MFS) profile domain-containing protein</fullName>
    </recommendedName>
</protein>
<dbReference type="PATRIC" id="fig|742725.3.peg.1107"/>
<dbReference type="CDD" id="cd17394">
    <property type="entry name" value="MFS_FucP_like"/>
    <property type="match status" value="1"/>
</dbReference>
<feature type="transmembrane region" description="Helical" evidence="8">
    <location>
        <begin position="112"/>
        <end position="135"/>
    </location>
</feature>
<comment type="subcellular location">
    <subcellularLocation>
        <location evidence="2">Cell inner membrane</location>
        <topology evidence="2">Multi-pass membrane protein</topology>
    </subcellularLocation>
</comment>
<evidence type="ECO:0000313" key="10">
    <source>
        <dbReference type="Proteomes" id="UP000006008"/>
    </source>
</evidence>
<gene>
    <name evidence="9" type="ORF">HMPREF9450_01047</name>
</gene>
<dbReference type="Proteomes" id="UP000006008">
    <property type="component" value="Unassembled WGS sequence"/>
</dbReference>
<feature type="transmembrane region" description="Helical" evidence="8">
    <location>
        <begin position="21"/>
        <end position="44"/>
    </location>
</feature>
<dbReference type="InterPro" id="IPR050375">
    <property type="entry name" value="MFS_TsgA-like"/>
</dbReference>
<keyword evidence="7 8" id="KW-0472">Membrane</keyword>
<dbReference type="OrthoDB" id="9786665at2"/>
<feature type="transmembrane region" description="Helical" evidence="8">
    <location>
        <begin position="292"/>
        <end position="311"/>
    </location>
</feature>
<dbReference type="InterPro" id="IPR036259">
    <property type="entry name" value="MFS_trans_sf"/>
</dbReference>
<reference evidence="9 10" key="1">
    <citation type="submission" date="2011-08" db="EMBL/GenBank/DDBJ databases">
        <title>The Genome Sequence of Alistipes indistinctus YIT 12060.</title>
        <authorList>
            <consortium name="The Broad Institute Genome Sequencing Platform"/>
            <person name="Earl A."/>
            <person name="Ward D."/>
            <person name="Feldgarden M."/>
            <person name="Gevers D."/>
            <person name="Morotomi M."/>
            <person name="Young S.K."/>
            <person name="Zeng Q."/>
            <person name="Gargeya S."/>
            <person name="Fitzgerald M."/>
            <person name="Haas B."/>
            <person name="Abouelleil A."/>
            <person name="Alvarado L."/>
            <person name="Arachchi H.M."/>
            <person name="Berlin A."/>
            <person name="Brown A."/>
            <person name="Chapman S.B."/>
            <person name="Chen Z."/>
            <person name="Dunbar C."/>
            <person name="Freedman E."/>
            <person name="Gearin G."/>
            <person name="Gellesch M."/>
            <person name="Goldberg J."/>
            <person name="Griggs A."/>
            <person name="Gujja S."/>
            <person name="Heiman D."/>
            <person name="Howarth C."/>
            <person name="Larson L."/>
            <person name="Lui A."/>
            <person name="MacDonald P.J.P."/>
            <person name="Montmayeur A."/>
            <person name="Murphy C."/>
            <person name="Neiman D."/>
            <person name="Pearson M."/>
            <person name="Priest M."/>
            <person name="Roberts A."/>
            <person name="Saif S."/>
            <person name="Shea T."/>
            <person name="Shenoy N."/>
            <person name="Sisk P."/>
            <person name="Stolte C."/>
            <person name="Sykes S."/>
            <person name="Wortman J."/>
            <person name="Nusbaum C."/>
            <person name="Birren B."/>
        </authorList>
    </citation>
    <scope>NUCLEOTIDE SEQUENCE [LARGE SCALE GENOMIC DNA]</scope>
    <source>
        <strain evidence="9 10">YIT 12060</strain>
    </source>
</reference>
<dbReference type="GO" id="GO:0005354">
    <property type="term" value="F:galactose transmembrane transporter activity"/>
    <property type="evidence" value="ECO:0007669"/>
    <property type="project" value="InterPro"/>
</dbReference>
<keyword evidence="10" id="KW-1185">Reference proteome</keyword>
<keyword evidence="6 8" id="KW-1133">Transmembrane helix</keyword>
<comment type="caution">
    <text evidence="9">The sequence shown here is derived from an EMBL/GenBank/DDBJ whole genome shotgun (WGS) entry which is preliminary data.</text>
</comment>
<dbReference type="NCBIfam" id="TIGR01272">
    <property type="entry name" value="gluP"/>
    <property type="match status" value="1"/>
</dbReference>
<dbReference type="GO" id="GO:0005886">
    <property type="term" value="C:plasma membrane"/>
    <property type="evidence" value="ECO:0007669"/>
    <property type="project" value="UniProtKB-SubCell"/>
</dbReference>
<feature type="transmembrane region" description="Helical" evidence="8">
    <location>
        <begin position="351"/>
        <end position="375"/>
    </location>
</feature>
<organism evidence="9 10">
    <name type="scientific">Alistipes indistinctus YIT 12060</name>
    <dbReference type="NCBI Taxonomy" id="742725"/>
    <lineage>
        <taxon>Bacteria</taxon>
        <taxon>Pseudomonadati</taxon>
        <taxon>Bacteroidota</taxon>
        <taxon>Bacteroidia</taxon>
        <taxon>Bacteroidales</taxon>
        <taxon>Rikenellaceae</taxon>
        <taxon>Alistipes</taxon>
    </lineage>
</organism>
<feature type="transmembrane region" description="Helical" evidence="8">
    <location>
        <begin position="56"/>
        <end position="77"/>
    </location>
</feature>
<name>G5H7K4_9BACT</name>
<evidence type="ECO:0008006" key="11">
    <source>
        <dbReference type="Google" id="ProtNLM"/>
    </source>
</evidence>
<feature type="transmembrane region" description="Helical" evidence="8">
    <location>
        <begin position="86"/>
        <end position="106"/>
    </location>
</feature>
<evidence type="ECO:0000256" key="6">
    <source>
        <dbReference type="ARBA" id="ARBA00022989"/>
    </source>
</evidence>
<dbReference type="EMBL" id="ADLD01000009">
    <property type="protein sequence ID" value="EHB92843.1"/>
    <property type="molecule type" value="Genomic_DNA"/>
</dbReference>
<dbReference type="Gene3D" id="1.20.1250.20">
    <property type="entry name" value="MFS general substrate transporter like domains"/>
    <property type="match status" value="2"/>
</dbReference>
<evidence type="ECO:0000256" key="8">
    <source>
        <dbReference type="SAM" id="Phobius"/>
    </source>
</evidence>
<dbReference type="PANTHER" id="PTHR43702:SF12">
    <property type="entry name" value="N-ACETYL GLUCOSAMINE TRANSPORTER NAGP"/>
    <property type="match status" value="1"/>
</dbReference>
<feature type="transmembrane region" description="Helical" evidence="8">
    <location>
        <begin position="387"/>
        <end position="407"/>
    </location>
</feature>
<dbReference type="STRING" id="742725.HMPREF9450_01047"/>
<feature type="transmembrane region" description="Helical" evidence="8">
    <location>
        <begin position="320"/>
        <end position="339"/>
    </location>
</feature>
<feature type="transmembrane region" description="Helical" evidence="8">
    <location>
        <begin position="413"/>
        <end position="435"/>
    </location>
</feature>
<dbReference type="RefSeq" id="WP_009133853.1">
    <property type="nucleotide sequence ID" value="NZ_CP102250.1"/>
</dbReference>
<dbReference type="HOGENOM" id="CLU_028452_2_2_10"/>
<keyword evidence="5 8" id="KW-0812">Transmembrane</keyword>
<feature type="transmembrane region" description="Helical" evidence="8">
    <location>
        <begin position="203"/>
        <end position="224"/>
    </location>
</feature>
<comment type="similarity">
    <text evidence="3">Belongs to the major facilitator superfamily. FHS transporter (TC 2.A.1.7) family.</text>
</comment>